<dbReference type="SUPFAM" id="SSF53474">
    <property type="entry name" value="alpha/beta-Hydrolases"/>
    <property type="match status" value="1"/>
</dbReference>
<accession>A0A1I4C4G4</accession>
<dbReference type="RefSeq" id="WP_143121187.1">
    <property type="nucleotide sequence ID" value="NZ_FOQY01000034.1"/>
</dbReference>
<dbReference type="Proteomes" id="UP000199111">
    <property type="component" value="Unassembled WGS sequence"/>
</dbReference>
<dbReference type="EMBL" id="FOQY01000034">
    <property type="protein sequence ID" value="SFK75066.1"/>
    <property type="molecule type" value="Genomic_DNA"/>
</dbReference>
<dbReference type="GeneID" id="96302388"/>
<sequence length="70" mass="7609">MPPYRVLLQRDLPVPMTDGVTLLADRYVPVGAVRPPTVLVRSPYGRRGVFGLAAEPPSRRVRVGGCVRPG</sequence>
<reference evidence="2" key="1">
    <citation type="submission" date="2016-10" db="EMBL/GenBank/DDBJ databases">
        <authorList>
            <person name="Varghese N."/>
            <person name="Submissions S."/>
        </authorList>
    </citation>
    <scope>NUCLEOTIDE SEQUENCE [LARGE SCALE GENOMIC DNA]</scope>
    <source>
        <strain evidence="2">CGMCC 4.2126</strain>
    </source>
</reference>
<name>A0A1I4C4G4_9ACTN</name>
<dbReference type="AlphaFoldDB" id="A0A1I4C4G4"/>
<gene>
    <name evidence="1" type="ORF">SAMN05216275_13419</name>
</gene>
<protein>
    <recommendedName>
        <fullName evidence="3">Xaa-Pro dipeptidyl-peptidase-like domain-containing protein</fullName>
    </recommendedName>
</protein>
<keyword evidence="2" id="KW-1185">Reference proteome</keyword>
<evidence type="ECO:0008006" key="3">
    <source>
        <dbReference type="Google" id="ProtNLM"/>
    </source>
</evidence>
<dbReference type="Gene3D" id="3.40.50.1820">
    <property type="entry name" value="alpha/beta hydrolase"/>
    <property type="match status" value="1"/>
</dbReference>
<organism evidence="1 2">
    <name type="scientific">Streptosporangium canum</name>
    <dbReference type="NCBI Taxonomy" id="324952"/>
    <lineage>
        <taxon>Bacteria</taxon>
        <taxon>Bacillati</taxon>
        <taxon>Actinomycetota</taxon>
        <taxon>Actinomycetes</taxon>
        <taxon>Streptosporangiales</taxon>
        <taxon>Streptosporangiaceae</taxon>
        <taxon>Streptosporangium</taxon>
    </lineage>
</organism>
<evidence type="ECO:0000313" key="2">
    <source>
        <dbReference type="Proteomes" id="UP000199111"/>
    </source>
</evidence>
<evidence type="ECO:0000313" key="1">
    <source>
        <dbReference type="EMBL" id="SFK75066.1"/>
    </source>
</evidence>
<proteinExistence type="predicted"/>
<dbReference type="InterPro" id="IPR029058">
    <property type="entry name" value="AB_hydrolase_fold"/>
</dbReference>